<dbReference type="InterPro" id="IPR001138">
    <property type="entry name" value="Zn2Cys6_DnaBD"/>
</dbReference>
<dbReference type="OrthoDB" id="4937900at2759"/>
<keyword evidence="5" id="KW-1185">Reference proteome</keyword>
<feature type="compositionally biased region" description="Polar residues" evidence="2">
    <location>
        <begin position="45"/>
        <end position="55"/>
    </location>
</feature>
<dbReference type="PANTHER" id="PTHR47784">
    <property type="entry name" value="STEROL UPTAKE CONTROL PROTEIN 2"/>
    <property type="match status" value="1"/>
</dbReference>
<dbReference type="PROSITE" id="PS50048">
    <property type="entry name" value="ZN2_CY6_FUNGAL_2"/>
    <property type="match status" value="1"/>
</dbReference>
<feature type="domain" description="Zn(2)-C6 fungal-type" evidence="3">
    <location>
        <begin position="12"/>
        <end position="42"/>
    </location>
</feature>
<name>A0A6A5XUR7_9PLEO</name>
<dbReference type="RefSeq" id="XP_033385042.1">
    <property type="nucleotide sequence ID" value="XM_033530462.1"/>
</dbReference>
<reference evidence="4" key="1">
    <citation type="journal article" date="2020" name="Stud. Mycol.">
        <title>101 Dothideomycetes genomes: a test case for predicting lifestyles and emergence of pathogens.</title>
        <authorList>
            <person name="Haridas S."/>
            <person name="Albert R."/>
            <person name="Binder M."/>
            <person name="Bloem J."/>
            <person name="Labutti K."/>
            <person name="Salamov A."/>
            <person name="Andreopoulos B."/>
            <person name="Baker S."/>
            <person name="Barry K."/>
            <person name="Bills G."/>
            <person name="Bluhm B."/>
            <person name="Cannon C."/>
            <person name="Castanera R."/>
            <person name="Culley D."/>
            <person name="Daum C."/>
            <person name="Ezra D."/>
            <person name="Gonzalez J."/>
            <person name="Henrissat B."/>
            <person name="Kuo A."/>
            <person name="Liang C."/>
            <person name="Lipzen A."/>
            <person name="Lutzoni F."/>
            <person name="Magnuson J."/>
            <person name="Mondo S."/>
            <person name="Nolan M."/>
            <person name="Ohm R."/>
            <person name="Pangilinan J."/>
            <person name="Park H.-J."/>
            <person name="Ramirez L."/>
            <person name="Alfaro M."/>
            <person name="Sun H."/>
            <person name="Tritt A."/>
            <person name="Yoshinaga Y."/>
            <person name="Zwiers L.-H."/>
            <person name="Turgeon B."/>
            <person name="Goodwin S."/>
            <person name="Spatafora J."/>
            <person name="Crous P."/>
            <person name="Grigoriev I."/>
        </authorList>
    </citation>
    <scope>NUCLEOTIDE SEQUENCE</scope>
    <source>
        <strain evidence="4">CBS 175.79</strain>
    </source>
</reference>
<evidence type="ECO:0000259" key="3">
    <source>
        <dbReference type="PROSITE" id="PS50048"/>
    </source>
</evidence>
<dbReference type="GO" id="GO:0001228">
    <property type="term" value="F:DNA-binding transcription activator activity, RNA polymerase II-specific"/>
    <property type="evidence" value="ECO:0007669"/>
    <property type="project" value="TreeGrafter"/>
</dbReference>
<dbReference type="CDD" id="cd00067">
    <property type="entry name" value="GAL4"/>
    <property type="match status" value="1"/>
</dbReference>
<dbReference type="InterPro" id="IPR053157">
    <property type="entry name" value="Sterol_Uptake_Regulator"/>
</dbReference>
<dbReference type="Proteomes" id="UP000799778">
    <property type="component" value="Unassembled WGS sequence"/>
</dbReference>
<dbReference type="GeneID" id="54287859"/>
<sequence>MIRRQHKKSRKGCLVCKQRHIRCDEQRPTCLNCIRAERVCSYPRNQSRVRTPQDPSSHEPRETEGSCSNEPEEYQQDTNHDVINMLHLELMFHFDFNVHVPEFGGSAKESATKFVLQTALDAPFLMHAILAISAQHLSVTRPVNAMRYQNQAVELQTKAIELYNAACQDSGRERSVARLLFSSILGRHIISDVLQNNGLDFPSFLARYTRGVQIYRGVRAVAAEEDWSQLLGSDLGPIMTQGADTGAYDNLIELSDASWHLISNSHNLDNEEKTACGTALRLIETGFENLRQLTKIELGRRMIFMWSIMLPDLFISLLECQTPEAIAILGRYAMLLHFGRNIWQVREAGPHLLKAVMEFLGPTWDTWLTWPESLPNPLQVAIDSG</sequence>
<evidence type="ECO:0000313" key="4">
    <source>
        <dbReference type="EMBL" id="KAF2016703.1"/>
    </source>
</evidence>
<dbReference type="AlphaFoldDB" id="A0A6A5XUR7"/>
<protein>
    <recommendedName>
        <fullName evidence="3">Zn(2)-C6 fungal-type domain-containing protein</fullName>
    </recommendedName>
</protein>
<proteinExistence type="predicted"/>
<dbReference type="EMBL" id="ML978069">
    <property type="protein sequence ID" value="KAF2016703.1"/>
    <property type="molecule type" value="Genomic_DNA"/>
</dbReference>
<dbReference type="Pfam" id="PF11951">
    <property type="entry name" value="Fungal_trans_2"/>
    <property type="match status" value="1"/>
</dbReference>
<dbReference type="PANTHER" id="PTHR47784:SF4">
    <property type="entry name" value="ZN(II)2CYS6 TRANSCRIPTION FACTOR (EUROFUNG)"/>
    <property type="match status" value="1"/>
</dbReference>
<evidence type="ECO:0000256" key="1">
    <source>
        <dbReference type="ARBA" id="ARBA00023242"/>
    </source>
</evidence>
<dbReference type="SMART" id="SM00066">
    <property type="entry name" value="GAL4"/>
    <property type="match status" value="1"/>
</dbReference>
<dbReference type="PROSITE" id="PS00463">
    <property type="entry name" value="ZN2_CY6_FUNGAL_1"/>
    <property type="match status" value="1"/>
</dbReference>
<gene>
    <name evidence="4" type="ORF">BU24DRAFT_441692</name>
</gene>
<organism evidence="4 5">
    <name type="scientific">Aaosphaeria arxii CBS 175.79</name>
    <dbReference type="NCBI Taxonomy" id="1450172"/>
    <lineage>
        <taxon>Eukaryota</taxon>
        <taxon>Fungi</taxon>
        <taxon>Dikarya</taxon>
        <taxon>Ascomycota</taxon>
        <taxon>Pezizomycotina</taxon>
        <taxon>Dothideomycetes</taxon>
        <taxon>Pleosporomycetidae</taxon>
        <taxon>Pleosporales</taxon>
        <taxon>Pleosporales incertae sedis</taxon>
        <taxon>Aaosphaeria</taxon>
    </lineage>
</organism>
<dbReference type="GO" id="GO:0008270">
    <property type="term" value="F:zinc ion binding"/>
    <property type="evidence" value="ECO:0007669"/>
    <property type="project" value="InterPro"/>
</dbReference>
<feature type="region of interest" description="Disordered" evidence="2">
    <location>
        <begin position="45"/>
        <end position="73"/>
    </location>
</feature>
<evidence type="ECO:0000256" key="2">
    <source>
        <dbReference type="SAM" id="MobiDB-lite"/>
    </source>
</evidence>
<dbReference type="SUPFAM" id="SSF57701">
    <property type="entry name" value="Zn2/Cys6 DNA-binding domain"/>
    <property type="match status" value="1"/>
</dbReference>
<dbReference type="InterPro" id="IPR021858">
    <property type="entry name" value="Fun_TF"/>
</dbReference>
<accession>A0A6A5XUR7</accession>
<dbReference type="Pfam" id="PF00172">
    <property type="entry name" value="Zn_clus"/>
    <property type="match status" value="1"/>
</dbReference>
<dbReference type="InterPro" id="IPR036864">
    <property type="entry name" value="Zn2-C6_fun-type_DNA-bd_sf"/>
</dbReference>
<evidence type="ECO:0000313" key="5">
    <source>
        <dbReference type="Proteomes" id="UP000799778"/>
    </source>
</evidence>
<dbReference type="Gene3D" id="4.10.240.10">
    <property type="entry name" value="Zn(2)-C6 fungal-type DNA-binding domain"/>
    <property type="match status" value="1"/>
</dbReference>
<keyword evidence="1" id="KW-0539">Nucleus</keyword>